<reference evidence="3" key="1">
    <citation type="journal article" date="2019" name="Int. J. Syst. Evol. Microbiol.">
        <title>The Global Catalogue of Microorganisms (GCM) 10K type strain sequencing project: providing services to taxonomists for standard genome sequencing and annotation.</title>
        <authorList>
            <consortium name="The Broad Institute Genomics Platform"/>
            <consortium name="The Broad Institute Genome Sequencing Center for Infectious Disease"/>
            <person name="Wu L."/>
            <person name="Ma J."/>
        </authorList>
    </citation>
    <scope>NUCLEOTIDE SEQUENCE [LARGE SCALE GENOMIC DNA]</scope>
    <source>
        <strain evidence="3">KACC 12649</strain>
    </source>
</reference>
<dbReference type="PANTHER" id="PTHR33840:SF1">
    <property type="entry name" value="TLE1 PHOSPHOLIPASE DOMAIN-CONTAINING PROTEIN"/>
    <property type="match status" value="1"/>
</dbReference>
<dbReference type="PANTHER" id="PTHR33840">
    <property type="match status" value="1"/>
</dbReference>
<accession>A0ABW0L826</accession>
<organism evidence="2 3">
    <name type="scientific">Massilia niabensis</name>
    <dbReference type="NCBI Taxonomy" id="544910"/>
    <lineage>
        <taxon>Bacteria</taxon>
        <taxon>Pseudomonadati</taxon>
        <taxon>Pseudomonadota</taxon>
        <taxon>Betaproteobacteria</taxon>
        <taxon>Burkholderiales</taxon>
        <taxon>Oxalobacteraceae</taxon>
        <taxon>Telluria group</taxon>
        <taxon>Massilia</taxon>
    </lineage>
</organism>
<proteinExistence type="predicted"/>
<dbReference type="Proteomes" id="UP001596050">
    <property type="component" value="Unassembled WGS sequence"/>
</dbReference>
<feature type="domain" description="T6SS Phospholipase effector Tle1-like catalytic" evidence="1">
    <location>
        <begin position="294"/>
        <end position="415"/>
    </location>
</feature>
<protein>
    <submittedName>
        <fullName evidence="2">T6SS phospholipase effector Tle1-like catalytic domain-containing protein</fullName>
    </submittedName>
</protein>
<dbReference type="Pfam" id="PF09994">
    <property type="entry name" value="T6SS_Tle1-like_cat"/>
    <property type="match status" value="1"/>
</dbReference>
<evidence type="ECO:0000259" key="1">
    <source>
        <dbReference type="Pfam" id="PF09994"/>
    </source>
</evidence>
<name>A0ABW0L826_9BURK</name>
<evidence type="ECO:0000313" key="2">
    <source>
        <dbReference type="EMBL" id="MFC5461531.1"/>
    </source>
</evidence>
<evidence type="ECO:0000313" key="3">
    <source>
        <dbReference type="Proteomes" id="UP001596050"/>
    </source>
</evidence>
<gene>
    <name evidence="2" type="ORF">ACFPN5_17110</name>
</gene>
<dbReference type="EMBL" id="JBHSMU010000015">
    <property type="protein sequence ID" value="MFC5461531.1"/>
    <property type="molecule type" value="Genomic_DNA"/>
</dbReference>
<keyword evidence="3" id="KW-1185">Reference proteome</keyword>
<dbReference type="RefSeq" id="WP_379784986.1">
    <property type="nucleotide sequence ID" value="NZ_JBHSMU010000015.1"/>
</dbReference>
<dbReference type="InterPro" id="IPR018712">
    <property type="entry name" value="Tle1-like_cat"/>
</dbReference>
<comment type="caution">
    <text evidence="2">The sequence shown here is derived from an EMBL/GenBank/DDBJ whole genome shotgun (WGS) entry which is preliminary data.</text>
</comment>
<sequence length="666" mass="73441">MSARLSPPIGAEFSTATHIDNFFDSANVRYIHRTFEPREQPPLGIPGKSCETNLFFGFFFDGTKNNYVQAETARNHSNVARLYDCYPGLSVPGVLPSSTDWQHKPARYTHFFKVYVPGVSSPFKQVGDTGTGVDLTAGAASGALGERRIIWALVQAINNIHRYFLKEPLVTQAELDGLVRRIILNRFSRAVLTNPGSAYSVVASNQANMRARQEFKKILLRLKTAIALHCPDPKTGKPAKIDPAIVKTIYVSTFGFSRGATMARAFVNWLQSLCKLDAEIHGRGAQMSLGGFNVVFDFLGVFDTVASVGAGNTLGNTFAGKFLDGHGAWADTEDSLRIPPGIRCLHLVAAHDLRRSFPVDSISVRGNLPAGCEEIVVPGVHSDIGCGYAPCEQGKGTDPNGDDMLSRIPLLMMYKAARMNGVPLKLETASSTAKARFAVKSTTIEAYNAYIATCQETQGPIHRIMREQARKQIEWRLMRRVTQQAPLQKTASFLRASTFEQNDLLSAGEEFEQEINAFILWRKGKGAAFRPVQQKAGFDNEHLAEWEEIARWWQETPRPPEAVVSFFDNYIHDSRAAFKLLPGNDEKDILAKLAEESGKATKMPRMKTGGREPFDSSWKSYGLSGRAGYLRFRKIYGGEDSVLLSSLSINDRSVADVEGGADNTVA</sequence>